<evidence type="ECO:0000313" key="1">
    <source>
        <dbReference type="EMBL" id="BAH80034.1"/>
    </source>
</evidence>
<protein>
    <submittedName>
        <fullName evidence="1">Uncharacterized protein</fullName>
    </submittedName>
</protein>
<proteinExistence type="predicted"/>
<gene>
    <name evidence="1" type="primary">OsPupK45-1</name>
</gene>
<reference evidence="1" key="3">
    <citation type="journal article" date="2012" name="Nature">
        <title>The protein kinase Pstol1 from traditional rice confers tolerance of phosphorus deficiency.</title>
        <authorList>
            <person name="Gamuyao R."/>
            <person name="Chin J.H."/>
            <person name="Pariasca-Tanaka J."/>
            <person name="Pesaresi P."/>
            <person name="Catausan S."/>
            <person name="Dalid C."/>
            <person name="Slamet-Loedin I."/>
            <person name="Tecson-Mendoza E.M."/>
            <person name="Wissuwa M."/>
            <person name="Heuer S."/>
        </authorList>
    </citation>
    <scope>NUCLEOTIDE SEQUENCE</scope>
</reference>
<reference evidence="1" key="1">
    <citation type="journal article" date="2009" name="Plant Biotechnol. J.">
        <title>Comparative sequence analyses of the major quantitative trait locus phosphorus uptake 1 (Pup1) reveal a complex genetic structure.</title>
        <authorList>
            <person name="Heuer S."/>
            <person name="Lu X."/>
            <person name="Chin J.H."/>
            <person name="Pariasca-Tanaka J."/>
            <person name="Kanamori H."/>
            <person name="Matsumoto T."/>
            <person name="De Leon T."/>
            <person name="Ulat V.J."/>
            <person name="Ismail A.M."/>
            <person name="Yano M."/>
            <person name="Wissuwa M."/>
        </authorList>
    </citation>
    <scope>NUCLEOTIDE SEQUENCE</scope>
</reference>
<organism evidence="1">
    <name type="scientific">Oryza sativa subsp. indica</name>
    <name type="common">Rice</name>
    <dbReference type="NCBI Taxonomy" id="39946"/>
    <lineage>
        <taxon>Eukaryota</taxon>
        <taxon>Viridiplantae</taxon>
        <taxon>Streptophyta</taxon>
        <taxon>Embryophyta</taxon>
        <taxon>Tracheophyta</taxon>
        <taxon>Spermatophyta</taxon>
        <taxon>Magnoliopsida</taxon>
        <taxon>Liliopsida</taxon>
        <taxon>Poales</taxon>
        <taxon>Poaceae</taxon>
        <taxon>BOP clade</taxon>
        <taxon>Oryzoideae</taxon>
        <taxon>Oryzeae</taxon>
        <taxon>Oryzinae</taxon>
        <taxon>Oryza</taxon>
        <taxon>Oryza sativa</taxon>
    </lineage>
</organism>
<dbReference type="AlphaFoldDB" id="C5NNU5"/>
<sequence length="54" mass="6087">MERSLIAEEEDNDMDGKPLGLAKRSLEEQIMLQYAKDALQSPDGSWHVVINKEG</sequence>
<name>C5NNU5_ORYSI</name>
<dbReference type="EMBL" id="AB458444">
    <property type="protein sequence ID" value="BAH80034.1"/>
    <property type="molecule type" value="Genomic_DNA"/>
</dbReference>
<reference evidence="1" key="2">
    <citation type="journal article" date="2011" name="Plant Physiol.">
        <title>Developing rice with high yield under phosphorus deficiency: Pup1 sequence to application.</title>
        <authorList>
            <person name="Chin J.H."/>
            <person name="Gamuyao R."/>
            <person name="Dalid C."/>
            <person name="Bustamam M."/>
            <person name="Prasetiyono J."/>
            <person name="Moeljopawiro S."/>
            <person name="Wissuwa M."/>
            <person name="Heuer S."/>
        </authorList>
    </citation>
    <scope>NUCLEOTIDE SEQUENCE</scope>
</reference>
<accession>C5NNU5</accession>